<evidence type="ECO:0000313" key="5">
    <source>
        <dbReference type="EMBL" id="AGG66894.1"/>
    </source>
</evidence>
<dbReference type="KEGG" id="ccn:H924_07260"/>
<dbReference type="STRING" id="1121353.H924_07260"/>
<keyword evidence="6" id="KW-1185">Reference proteome</keyword>
<proteinExistence type="predicted"/>
<sequence>MLEQKIEKQLFEQVRKRGGKAYKLTSPGTAGMPDRMVCLPGGHLAFIELKAPGQKPRPLQQARHKQLQQLGQRVYTIDGAHQIEKVLNEIQTT</sequence>
<evidence type="ECO:0000259" key="4">
    <source>
        <dbReference type="SMART" id="SM00990"/>
    </source>
</evidence>
<dbReference type="GO" id="GO:0004518">
    <property type="term" value="F:nuclease activity"/>
    <property type="evidence" value="ECO:0007669"/>
    <property type="project" value="UniProtKB-KW"/>
</dbReference>
<gene>
    <name evidence="5" type="ORF">H924_07260</name>
</gene>
<dbReference type="PATRIC" id="fig|1121353.3.peg.1480"/>
<dbReference type="RefSeq" id="WP_015651325.1">
    <property type="nucleotide sequence ID" value="NZ_ATVF01000004.1"/>
</dbReference>
<dbReference type="AlphaFoldDB" id="M1ULD9"/>
<dbReference type="Proteomes" id="UP000011760">
    <property type="component" value="Chromosome"/>
</dbReference>
<dbReference type="InterPro" id="IPR011856">
    <property type="entry name" value="tRNA_endonuc-like_dom_sf"/>
</dbReference>
<dbReference type="InterPro" id="IPR014883">
    <property type="entry name" value="VRR_NUC"/>
</dbReference>
<dbReference type="eggNOG" id="ENOG5032Y88">
    <property type="taxonomic scope" value="Bacteria"/>
</dbReference>
<evidence type="ECO:0000256" key="1">
    <source>
        <dbReference type="ARBA" id="ARBA00001946"/>
    </source>
</evidence>
<comment type="cofactor">
    <cofactor evidence="1">
        <name>Mg(2+)</name>
        <dbReference type="ChEBI" id="CHEBI:18420"/>
    </cofactor>
</comment>
<dbReference type="GO" id="GO:0003676">
    <property type="term" value="F:nucleic acid binding"/>
    <property type="evidence" value="ECO:0007669"/>
    <property type="project" value="InterPro"/>
</dbReference>
<evidence type="ECO:0000256" key="2">
    <source>
        <dbReference type="ARBA" id="ARBA00022722"/>
    </source>
</evidence>
<reference evidence="5 6" key="1">
    <citation type="submission" date="2013-02" db="EMBL/GenBank/DDBJ databases">
        <title>The complete genome sequence of Corynebacterium callunae DSM 20147.</title>
        <authorList>
            <person name="Ruckert C."/>
            <person name="Albersmeier A."/>
            <person name="Kalinowski J."/>
        </authorList>
    </citation>
    <scope>NUCLEOTIDE SEQUENCE [LARGE SCALE GENOMIC DNA]</scope>
    <source>
        <strain evidence="5 6">DSM 20147</strain>
    </source>
</reference>
<evidence type="ECO:0000256" key="3">
    <source>
        <dbReference type="ARBA" id="ARBA00022801"/>
    </source>
</evidence>
<keyword evidence="2" id="KW-0540">Nuclease</keyword>
<evidence type="ECO:0000313" key="6">
    <source>
        <dbReference type="Proteomes" id="UP000011760"/>
    </source>
</evidence>
<dbReference type="HOGENOM" id="CLU_161041_1_0_11"/>
<organism evidence="5 6">
    <name type="scientific">Corynebacterium callunae DSM 20147</name>
    <dbReference type="NCBI Taxonomy" id="1121353"/>
    <lineage>
        <taxon>Bacteria</taxon>
        <taxon>Bacillati</taxon>
        <taxon>Actinomycetota</taxon>
        <taxon>Actinomycetes</taxon>
        <taxon>Mycobacteriales</taxon>
        <taxon>Corynebacteriaceae</taxon>
        <taxon>Corynebacterium</taxon>
    </lineage>
</organism>
<keyword evidence="3" id="KW-0378">Hydrolase</keyword>
<feature type="domain" description="VRR-NUC" evidence="4">
    <location>
        <begin position="1"/>
        <end position="81"/>
    </location>
</feature>
<dbReference type="EMBL" id="CP004354">
    <property type="protein sequence ID" value="AGG66894.1"/>
    <property type="molecule type" value="Genomic_DNA"/>
</dbReference>
<dbReference type="GO" id="GO:0016788">
    <property type="term" value="F:hydrolase activity, acting on ester bonds"/>
    <property type="evidence" value="ECO:0007669"/>
    <property type="project" value="InterPro"/>
</dbReference>
<dbReference type="SMART" id="SM00990">
    <property type="entry name" value="VRR_NUC"/>
    <property type="match status" value="1"/>
</dbReference>
<accession>M1ULD9</accession>
<dbReference type="Gene3D" id="3.40.1350.10">
    <property type="match status" value="1"/>
</dbReference>
<dbReference type="OrthoDB" id="6706702at2"/>
<protein>
    <submittedName>
        <fullName evidence="5">VRR-NUC domain-containing protein</fullName>
    </submittedName>
</protein>
<name>M1ULD9_9CORY</name>